<accession>A0A183AHM3</accession>
<dbReference type="PANTHER" id="PTHR15730">
    <property type="entry name" value="EXPERIMENTAL AUTOIMMUNE PROSTATITIS ANTIGEN 2-RELATED"/>
    <property type="match status" value="1"/>
</dbReference>
<dbReference type="AlphaFoldDB" id="A0A183AHM3"/>
<evidence type="ECO:0000313" key="4">
    <source>
        <dbReference type="Proteomes" id="UP000272942"/>
    </source>
</evidence>
<evidence type="ECO:0000259" key="2">
    <source>
        <dbReference type="PROSITE" id="PS51723"/>
    </source>
</evidence>
<keyword evidence="1" id="KW-0732">Signal</keyword>
<dbReference type="Gene3D" id="3.40.390.80">
    <property type="entry name" value="Peptidase M60, enhancin-like domain 2"/>
    <property type="match status" value="1"/>
</dbReference>
<evidence type="ECO:0000313" key="3">
    <source>
        <dbReference type="EMBL" id="VDP78424.1"/>
    </source>
</evidence>
<dbReference type="SMART" id="SM01276">
    <property type="entry name" value="M60-like"/>
    <property type="match status" value="1"/>
</dbReference>
<dbReference type="WBParaSite" id="ECPE_0000647101-mRNA-1">
    <property type="protein sequence ID" value="ECPE_0000647101-mRNA-1"/>
    <property type="gene ID" value="ECPE_0000647101"/>
</dbReference>
<dbReference type="PROSITE" id="PS51723">
    <property type="entry name" value="PEPTIDASE_M60"/>
    <property type="match status" value="1"/>
</dbReference>
<dbReference type="InterPro" id="IPR031161">
    <property type="entry name" value="Peptidase_M60_dom"/>
</dbReference>
<gene>
    <name evidence="3" type="ORF">ECPE_LOCUS6458</name>
</gene>
<dbReference type="InterPro" id="IPR051244">
    <property type="entry name" value="TCAF"/>
</dbReference>
<feature type="domain" description="Peptidase M60" evidence="2">
    <location>
        <begin position="454"/>
        <end position="750"/>
    </location>
</feature>
<evidence type="ECO:0000313" key="5">
    <source>
        <dbReference type="WBParaSite" id="ECPE_0000647101-mRNA-1"/>
    </source>
</evidence>
<dbReference type="Pfam" id="PF13402">
    <property type="entry name" value="Peptidase_M60"/>
    <property type="match status" value="1"/>
</dbReference>
<dbReference type="OrthoDB" id="10260387at2759"/>
<name>A0A183AHM3_9TREM</name>
<proteinExistence type="predicted"/>
<dbReference type="InterPro" id="IPR042279">
    <property type="entry name" value="Pep_M60_3"/>
</dbReference>
<dbReference type="Gene3D" id="1.10.390.30">
    <property type="entry name" value="Peptidase M60, enhancin-like domain 3"/>
    <property type="match status" value="1"/>
</dbReference>
<protein>
    <submittedName>
        <fullName evidence="5">Peptidase M60 domain-containing protein</fullName>
    </submittedName>
</protein>
<sequence>MRYIGYFHVWLALLLGLYSGRVFSITIKWTPTPPPGEERITGAKWTGFSGVADGYLITTYTAPSGPFPNLYTVLPGQYEITSIQMVLQHRDPNVKIGFNQSFDILTYEGFFNPCKSVLPTGWKVCKKGVVFTTPGETITVKCEADAARAQYVMATRRAIFDGVTALEYDPSWVELKANDSLGDVVLCWDHGQVISLAVTRGQGRIFVMQGEQWADLSETPSRQRLKENLQKWFGNGAKPDIIDEANLNELPAGKIILLKRKTVFDLEKVKQAVLSGTNGLIIAYTGTTRKDKGNTLKLFYELGIGIQKTGKRYFISTVDPSSGITSDRYIPASVDMDRRIKSWSYFCSKGPSVDYTALKTQHMADLIAPGFQEKLREMLDKYAKYFEDRAPCEHFPFKWDSRNQKCWINYNLWAMAQMTENPIALFGTEEFPGRVSDDAKPVTHRVKASPPIAGAFNPLGVYVAPGKVFSWKVIEHSSDIGDYGFTFGCHADNLNNIPLWQRWPRFMHTLEMRLEGRYASPVGGVLFLFTKKNAISITLELSGVYHYPLIDLHDKKSVENWDKERQLYAGVPWMATIGDVMHTCLPTKEVVKLTKDDIVWSLTYLDNAVKMVHNFRGSDWNTSEVQVFATDVQLEGGEAHAGTPIMAKLYWHLEVTDVKNIRANSATGITHELGHNMQNHPATFKDGIEVTNNVNNFPIRVHLINKTSYEYGTKWGFYPGEMDRTIQVWNGNKYVGVNLGYYNWLGILFGEGLLTNLWHDAWANRGMLKTEESKVNFWLSKMCQETQHNIIPWQELWKFPIKETTRIICSNYPCFFPDDQVTQKAP</sequence>
<dbReference type="Proteomes" id="UP000272942">
    <property type="component" value="Unassembled WGS sequence"/>
</dbReference>
<dbReference type="PANTHER" id="PTHR15730:SF5">
    <property type="entry name" value="SI:CH211-210B2.2-RELATED"/>
    <property type="match status" value="1"/>
</dbReference>
<reference evidence="3 4" key="2">
    <citation type="submission" date="2018-11" db="EMBL/GenBank/DDBJ databases">
        <authorList>
            <consortium name="Pathogen Informatics"/>
        </authorList>
    </citation>
    <scope>NUCLEOTIDE SEQUENCE [LARGE SCALE GENOMIC DNA]</scope>
    <source>
        <strain evidence="3 4">Egypt</strain>
    </source>
</reference>
<feature type="chain" id="PRO_5043138034" evidence="1">
    <location>
        <begin position="25"/>
        <end position="826"/>
    </location>
</feature>
<keyword evidence="4" id="KW-1185">Reference proteome</keyword>
<evidence type="ECO:0000256" key="1">
    <source>
        <dbReference type="SAM" id="SignalP"/>
    </source>
</evidence>
<reference evidence="5" key="1">
    <citation type="submission" date="2016-06" db="UniProtKB">
        <authorList>
            <consortium name="WormBaseParasite"/>
        </authorList>
    </citation>
    <scope>IDENTIFICATION</scope>
</reference>
<dbReference type="EMBL" id="UZAN01043460">
    <property type="protein sequence ID" value="VDP78424.1"/>
    <property type="molecule type" value="Genomic_DNA"/>
</dbReference>
<organism evidence="5">
    <name type="scientific">Echinostoma caproni</name>
    <dbReference type="NCBI Taxonomy" id="27848"/>
    <lineage>
        <taxon>Eukaryota</taxon>
        <taxon>Metazoa</taxon>
        <taxon>Spiralia</taxon>
        <taxon>Lophotrochozoa</taxon>
        <taxon>Platyhelminthes</taxon>
        <taxon>Trematoda</taxon>
        <taxon>Digenea</taxon>
        <taxon>Plagiorchiida</taxon>
        <taxon>Echinostomata</taxon>
        <taxon>Echinostomatoidea</taxon>
        <taxon>Echinostomatidae</taxon>
        <taxon>Echinostoma</taxon>
    </lineage>
</organism>
<feature type="signal peptide" evidence="1">
    <location>
        <begin position="1"/>
        <end position="24"/>
    </location>
</feature>